<dbReference type="Pfam" id="PF07727">
    <property type="entry name" value="RVT_2"/>
    <property type="match status" value="1"/>
</dbReference>
<protein>
    <recommendedName>
        <fullName evidence="1">Reverse transcriptase Ty1/copia-type domain-containing protein</fullName>
    </recommendedName>
</protein>
<reference evidence="2" key="1">
    <citation type="submission" date="2021-03" db="EMBL/GenBank/DDBJ databases">
        <title>Draft genome sequence of rust myrtle Austropuccinia psidii MF-1, a brazilian biotype.</title>
        <authorList>
            <person name="Quecine M.C."/>
            <person name="Pachon D.M.R."/>
            <person name="Bonatelli M.L."/>
            <person name="Correr F.H."/>
            <person name="Franceschini L.M."/>
            <person name="Leite T.F."/>
            <person name="Margarido G.R.A."/>
            <person name="Almeida C.A."/>
            <person name="Ferrarezi J.A."/>
            <person name="Labate C.A."/>
        </authorList>
    </citation>
    <scope>NUCLEOTIDE SEQUENCE</scope>
    <source>
        <strain evidence="2">MF-1</strain>
    </source>
</reference>
<comment type="caution">
    <text evidence="2">The sequence shown here is derived from an EMBL/GenBank/DDBJ whole genome shotgun (WGS) entry which is preliminary data.</text>
</comment>
<feature type="domain" description="Reverse transcriptase Ty1/copia-type" evidence="1">
    <location>
        <begin position="2"/>
        <end position="108"/>
    </location>
</feature>
<dbReference type="Proteomes" id="UP000765509">
    <property type="component" value="Unassembled WGS sequence"/>
</dbReference>
<proteinExistence type="predicted"/>
<keyword evidence="3" id="KW-1185">Reference proteome</keyword>
<dbReference type="InterPro" id="IPR013103">
    <property type="entry name" value="RVT_2"/>
</dbReference>
<organism evidence="2 3">
    <name type="scientific">Austropuccinia psidii MF-1</name>
    <dbReference type="NCBI Taxonomy" id="1389203"/>
    <lineage>
        <taxon>Eukaryota</taxon>
        <taxon>Fungi</taxon>
        <taxon>Dikarya</taxon>
        <taxon>Basidiomycota</taxon>
        <taxon>Pucciniomycotina</taxon>
        <taxon>Pucciniomycetes</taxon>
        <taxon>Pucciniales</taxon>
        <taxon>Sphaerophragmiaceae</taxon>
        <taxon>Austropuccinia</taxon>
    </lineage>
</organism>
<dbReference type="OrthoDB" id="1407679at2759"/>
<dbReference type="EMBL" id="AVOT02000041">
    <property type="protein sequence ID" value="MBW0460654.1"/>
    <property type="molecule type" value="Genomic_DNA"/>
</dbReference>
<name>A0A9Q3B8F8_9BASI</name>
<evidence type="ECO:0000313" key="3">
    <source>
        <dbReference type="Proteomes" id="UP000765509"/>
    </source>
</evidence>
<gene>
    <name evidence="2" type="ORF">O181_000369</name>
</gene>
<evidence type="ECO:0000313" key="2">
    <source>
        <dbReference type="EMBL" id="MBW0460654.1"/>
    </source>
</evidence>
<sequence length="225" mass="25137">MAWYRCLKGWLTNIGFRSCTLDPCVFYQGKDSPLWLYIHVDDIAIFGREVDSFKRQIAAEFEIKDIGQADLMLGIKITQKEGSITLNQQHFSKSLFELYGMGRSQPASTLSIPNCHSQRGGEIQSLGCQLPSLKTLGSRTGMVSSMFCDTSMDPRTLVFLTVGKELPGLWPTVMQTGETVFSLAVVPGGWIGLLQHSDPNPRGQPGLHQYGEWQQQCQCKENEAR</sequence>
<accession>A0A9Q3B8F8</accession>
<evidence type="ECO:0000259" key="1">
    <source>
        <dbReference type="Pfam" id="PF07727"/>
    </source>
</evidence>
<dbReference type="AlphaFoldDB" id="A0A9Q3B8F8"/>